<dbReference type="RefSeq" id="WP_127344246.1">
    <property type="nucleotide sequence ID" value="NZ_RJJX01000017.1"/>
</dbReference>
<protein>
    <submittedName>
        <fullName evidence="1">Uncharacterized protein</fullName>
    </submittedName>
</protein>
<dbReference type="OrthoDB" id="1150508at2"/>
<dbReference type="Pfam" id="PF19775">
    <property type="entry name" value="DUF6261"/>
    <property type="match status" value="1"/>
</dbReference>
<evidence type="ECO:0000313" key="2">
    <source>
        <dbReference type="Proteomes" id="UP000282985"/>
    </source>
</evidence>
<dbReference type="InterPro" id="IPR046228">
    <property type="entry name" value="DUF6261"/>
</dbReference>
<dbReference type="EMBL" id="RJJX01000017">
    <property type="protein sequence ID" value="RUT77679.1"/>
    <property type="molecule type" value="Genomic_DNA"/>
</dbReference>
<reference evidence="1 2" key="1">
    <citation type="submission" date="2018-11" db="EMBL/GenBank/DDBJ databases">
        <title>Parancylomarina longa gen. nov., sp. nov., isolated from sediments of southern Okinawa.</title>
        <authorList>
            <person name="Fu T."/>
        </authorList>
    </citation>
    <scope>NUCLEOTIDE SEQUENCE [LARGE SCALE GENOMIC DNA]</scope>
    <source>
        <strain evidence="1 2">T3-2 S1-C</strain>
    </source>
</reference>
<comment type="caution">
    <text evidence="1">The sequence shown here is derived from an EMBL/GenBank/DDBJ whole genome shotgun (WGS) entry which is preliminary data.</text>
</comment>
<gene>
    <name evidence="1" type="ORF">DLK05_12190</name>
</gene>
<sequence length="242" mass="28117">MYLSIPFSRLRHGEFSQFIKSIIRIVTSNDPEVLKVKEQVDKISVLYTAMDDFYKPELGSAITLDLQNLDSERDNGLIGIEQIIRGYSHHYEEATRADADLLMKSFNSFGDDIPRLNYQLETNAIGKIVKKWKSDDALSNAVNLLHLDQWVDRLEIINAQFETRFLERLKNDANEPELKMIDYRKQITDCYRDLLKHMEAHATLSGDAIYTEVAKEINQLIEVYNKILDGRTKKKEETLNEE</sequence>
<dbReference type="Proteomes" id="UP000282985">
    <property type="component" value="Unassembled WGS sequence"/>
</dbReference>
<proteinExistence type="predicted"/>
<keyword evidence="2" id="KW-1185">Reference proteome</keyword>
<organism evidence="1 2">
    <name type="scientific">Ancylomarina longa</name>
    <dbReference type="NCBI Taxonomy" id="2487017"/>
    <lineage>
        <taxon>Bacteria</taxon>
        <taxon>Pseudomonadati</taxon>
        <taxon>Bacteroidota</taxon>
        <taxon>Bacteroidia</taxon>
        <taxon>Marinilabiliales</taxon>
        <taxon>Marinifilaceae</taxon>
        <taxon>Ancylomarina</taxon>
    </lineage>
</organism>
<evidence type="ECO:0000313" key="1">
    <source>
        <dbReference type="EMBL" id="RUT77679.1"/>
    </source>
</evidence>
<accession>A0A434ATK0</accession>
<name>A0A434ATK0_9BACT</name>
<dbReference type="AlphaFoldDB" id="A0A434ATK0"/>